<evidence type="ECO:0000313" key="4">
    <source>
        <dbReference type="EMBL" id="CAB5002910.1"/>
    </source>
</evidence>
<proteinExistence type="predicted"/>
<feature type="compositionally biased region" description="Low complexity" evidence="1">
    <location>
        <begin position="131"/>
        <end position="154"/>
    </location>
</feature>
<feature type="transmembrane region" description="Helical" evidence="2">
    <location>
        <begin position="53"/>
        <end position="73"/>
    </location>
</feature>
<dbReference type="EMBL" id="CAFBOG010000346">
    <property type="protein sequence ID" value="CAB5002910.1"/>
    <property type="molecule type" value="Genomic_DNA"/>
</dbReference>
<name>A0A6J7PBF6_9ZZZZ</name>
<dbReference type="Pfam" id="PF10708">
    <property type="entry name" value="DUF2510"/>
    <property type="match status" value="1"/>
</dbReference>
<accession>A0A6J7PBF6</accession>
<evidence type="ECO:0000259" key="3">
    <source>
        <dbReference type="Pfam" id="PF10708"/>
    </source>
</evidence>
<dbReference type="InterPro" id="IPR018929">
    <property type="entry name" value="DUF2510"/>
</dbReference>
<protein>
    <submittedName>
        <fullName evidence="4">Unannotated protein</fullName>
    </submittedName>
</protein>
<dbReference type="AlphaFoldDB" id="A0A6J7PBF6"/>
<evidence type="ECO:0000256" key="1">
    <source>
        <dbReference type="SAM" id="MobiDB-lite"/>
    </source>
</evidence>
<feature type="domain" description="DUF2510" evidence="3">
    <location>
        <begin position="6"/>
        <end position="32"/>
    </location>
</feature>
<keyword evidence="2" id="KW-1133">Transmembrane helix</keyword>
<keyword evidence="2" id="KW-0812">Transmembrane</keyword>
<reference evidence="4" key="1">
    <citation type="submission" date="2020-05" db="EMBL/GenBank/DDBJ databases">
        <authorList>
            <person name="Chiriac C."/>
            <person name="Salcher M."/>
            <person name="Ghai R."/>
            <person name="Kavagutti S V."/>
        </authorList>
    </citation>
    <scope>NUCLEOTIDE SEQUENCE</scope>
</reference>
<gene>
    <name evidence="4" type="ORF">UFOPK3914_02257</name>
</gene>
<sequence>MAIPTGWYPDPTDPTLERWWDGFSWTDQVRLLAVPNSLAPSAQTATSGSGGRWLLGGLLGLVLICVGALAFLFGSKKAEPSDTELAAAQRALTTTSAPTTTTTTTIAPTPTTAAPTTTAAPVIIYVPTPVPRTGSSSSRGSSGGTSAPTPYPSSFDSSWTPGRGGWTAQLSSLAVADGPNAADDAVAQLSSAGIEAITTWSGDWESLSDGYWVVVATEQMYSGEDAIDFCHRYDIYNRDNCFANILSQNSGDSDSEMYP</sequence>
<feature type="region of interest" description="Disordered" evidence="1">
    <location>
        <begin position="96"/>
        <end position="158"/>
    </location>
</feature>
<organism evidence="4">
    <name type="scientific">freshwater metagenome</name>
    <dbReference type="NCBI Taxonomy" id="449393"/>
    <lineage>
        <taxon>unclassified sequences</taxon>
        <taxon>metagenomes</taxon>
        <taxon>ecological metagenomes</taxon>
    </lineage>
</organism>
<evidence type="ECO:0000256" key="2">
    <source>
        <dbReference type="SAM" id="Phobius"/>
    </source>
</evidence>
<keyword evidence="2" id="KW-0472">Membrane</keyword>
<feature type="compositionally biased region" description="Low complexity" evidence="1">
    <location>
        <begin position="96"/>
        <end position="121"/>
    </location>
</feature>